<dbReference type="GO" id="GO:0034080">
    <property type="term" value="P:CENP-A containing chromatin assembly"/>
    <property type="evidence" value="ECO:0007669"/>
    <property type="project" value="TreeGrafter"/>
</dbReference>
<evidence type="ECO:0000256" key="1">
    <source>
        <dbReference type="ARBA" id="ARBA00004123"/>
    </source>
</evidence>
<evidence type="ECO:0000313" key="7">
    <source>
        <dbReference type="EMBL" id="VVC39496.1"/>
    </source>
</evidence>
<gene>
    <name evidence="7" type="ORF">CINCED_3A008914</name>
</gene>
<dbReference type="GO" id="GO:0000070">
    <property type="term" value="P:mitotic sister chromatid segregation"/>
    <property type="evidence" value="ECO:0007669"/>
    <property type="project" value="TreeGrafter"/>
</dbReference>
<protein>
    <submittedName>
        <fullName evidence="7">Centromere protein I</fullName>
    </submittedName>
</protein>
<comment type="similarity">
    <text evidence="3">Belongs to the CENP-I/CTF3 family.</text>
</comment>
<dbReference type="PANTHER" id="PTHR48208:SF2">
    <property type="entry name" value="CENTROMERE PROTEIN I"/>
    <property type="match status" value="1"/>
</dbReference>
<dbReference type="GO" id="GO:0000939">
    <property type="term" value="C:inner kinetochore"/>
    <property type="evidence" value="ECO:0007669"/>
    <property type="project" value="TreeGrafter"/>
</dbReference>
<dbReference type="PANTHER" id="PTHR48208">
    <property type="entry name" value="CENTROMERE PROTEIN I"/>
    <property type="match status" value="1"/>
</dbReference>
<reference evidence="7 8" key="1">
    <citation type="submission" date="2019-08" db="EMBL/GenBank/DDBJ databases">
        <authorList>
            <person name="Alioto T."/>
            <person name="Alioto T."/>
            <person name="Gomez Garrido J."/>
        </authorList>
    </citation>
    <scope>NUCLEOTIDE SEQUENCE [LARGE SCALE GENOMIC DNA]</scope>
</reference>
<evidence type="ECO:0000313" key="8">
    <source>
        <dbReference type="Proteomes" id="UP000325440"/>
    </source>
</evidence>
<proteinExistence type="inferred from homology"/>
<dbReference type="InterPro" id="IPR012485">
    <property type="entry name" value="CENP-I"/>
</dbReference>
<dbReference type="Proteomes" id="UP000325440">
    <property type="component" value="Unassembled WGS sequence"/>
</dbReference>
<keyword evidence="5" id="KW-0539">Nucleus</keyword>
<dbReference type="Pfam" id="PF07778">
    <property type="entry name" value="CENP-I"/>
    <property type="match status" value="1"/>
</dbReference>
<evidence type="ECO:0000256" key="6">
    <source>
        <dbReference type="ARBA" id="ARBA00023328"/>
    </source>
</evidence>
<sequence>MNRNDDYFYSRTMFFAELSQSIERKKLSTNDLFTNFLNDFNNIVHHNGLVQEEMNIVCTLLCTVDLRLSNFRKILLTLVPEEPFIPSNVCEELIIWALSVYWQNEDYEIKAQYILFWLLYIIEEKLTDLDVIDKYYKIIFHLGNYGRLTQPVAGIIYYLTKPDDVQKWMITYCTNHIEQFKSDQYMDKLLNFLKNPDTVYEPRKKGLYDKNAQFFRDLAASLRSVRKELTNINQSAQSQQLIEYGKKRSCETYSKIQFVNVNKKFDLPSAPDLAKAFMRHDISNNSLSLLGNVSGWCKLLMNTDKELNLQHRFSNNLHYSLNQIFLSGEITVPPSKKSKFLLEILEFQKFAQRGLAVINIFIFEYILSWDGMDNARIIYELFEYLSFSSEEELKNRFLEKLYAIFITGDELIYRMVINSLTNLLCNMYLNARINRTDKNCILFGEKLRNETLFEIVKCLTKYISYWCSLCIYHYPHEEQLKNVVYTFYEKVSVLENLKPYTNNWPLWTIMPPNVFYNGLMSVNIHWLDRLAKLMLRHINCDMSRIEECIVDTPCLLNTSLKFNMFMADLYNALKTGKLFDNREEGFIFKHLSKEEVLTDLNLVNLNLCFKLEKHIALAPYYMNFKNKAKDPSEILAEEAPNLKNLINVLHENLVDGDESMSD</sequence>
<name>A0A5E4N6D5_9HEMI</name>
<keyword evidence="8" id="KW-1185">Reference proteome</keyword>
<dbReference type="AlphaFoldDB" id="A0A5E4N6D5"/>
<accession>A0A5E4N6D5</accession>
<evidence type="ECO:0000256" key="5">
    <source>
        <dbReference type="ARBA" id="ARBA00023242"/>
    </source>
</evidence>
<dbReference type="EMBL" id="CABPRJ010001895">
    <property type="protein sequence ID" value="VVC39496.1"/>
    <property type="molecule type" value="Genomic_DNA"/>
</dbReference>
<dbReference type="GO" id="GO:0005634">
    <property type="term" value="C:nucleus"/>
    <property type="evidence" value="ECO:0007669"/>
    <property type="project" value="UniProtKB-SubCell"/>
</dbReference>
<evidence type="ECO:0000256" key="3">
    <source>
        <dbReference type="ARBA" id="ARBA00005470"/>
    </source>
</evidence>
<keyword evidence="6" id="KW-0137">Centromere</keyword>
<evidence type="ECO:0000256" key="2">
    <source>
        <dbReference type="ARBA" id="ARBA00004584"/>
    </source>
</evidence>
<comment type="subcellular location">
    <subcellularLocation>
        <location evidence="2">Chromosome</location>
        <location evidence="2">Centromere</location>
    </subcellularLocation>
    <subcellularLocation>
        <location evidence="1">Nucleus</location>
    </subcellularLocation>
</comment>
<dbReference type="OrthoDB" id="6347512at2759"/>
<evidence type="ECO:0000256" key="4">
    <source>
        <dbReference type="ARBA" id="ARBA00022454"/>
    </source>
</evidence>
<keyword evidence="4" id="KW-0158">Chromosome</keyword>
<organism evidence="7 8">
    <name type="scientific">Cinara cedri</name>
    <dbReference type="NCBI Taxonomy" id="506608"/>
    <lineage>
        <taxon>Eukaryota</taxon>
        <taxon>Metazoa</taxon>
        <taxon>Ecdysozoa</taxon>
        <taxon>Arthropoda</taxon>
        <taxon>Hexapoda</taxon>
        <taxon>Insecta</taxon>
        <taxon>Pterygota</taxon>
        <taxon>Neoptera</taxon>
        <taxon>Paraneoptera</taxon>
        <taxon>Hemiptera</taxon>
        <taxon>Sternorrhyncha</taxon>
        <taxon>Aphidomorpha</taxon>
        <taxon>Aphidoidea</taxon>
        <taxon>Aphididae</taxon>
        <taxon>Lachninae</taxon>
        <taxon>Cinara</taxon>
    </lineage>
</organism>